<protein>
    <submittedName>
        <fullName evidence="1">Uncharacterized protein</fullName>
    </submittedName>
</protein>
<organism evidence="1 2">
    <name type="scientific">Leishmania shawi</name>
    <dbReference type="NCBI Taxonomy" id="5680"/>
    <lineage>
        <taxon>Eukaryota</taxon>
        <taxon>Discoba</taxon>
        <taxon>Euglenozoa</taxon>
        <taxon>Kinetoplastea</taxon>
        <taxon>Metakinetoplastina</taxon>
        <taxon>Trypanosomatida</taxon>
        <taxon>Trypanosomatidae</taxon>
        <taxon>Leishmaniinae</taxon>
        <taxon>Leishmania</taxon>
        <taxon>Leishmania guyanensis species complex</taxon>
    </lineage>
</organism>
<reference evidence="1 2" key="1">
    <citation type="submission" date="2024-02" db="EMBL/GenBank/DDBJ databases">
        <title>FIRST GENOME SEQUENCES OF Leishmania (Viannia) shawi, Leishmania (Viannia) lindenbergi AND Leishmania (Viannia) utingensis.</title>
        <authorList>
            <person name="Resadore F."/>
            <person name="Custodio M.G.F."/>
            <person name="Boite M.C."/>
            <person name="Cupolillo E."/>
            <person name="Ferreira G.E.M."/>
        </authorList>
    </citation>
    <scope>NUCLEOTIDE SEQUENCE [LARGE SCALE GENOMIC DNA]</scope>
    <source>
        <strain evidence="1 2">MCEB/BR/1984/M8408</strain>
    </source>
</reference>
<accession>A0ABR3E3Q2</accession>
<comment type="caution">
    <text evidence="1">The sequence shown here is derived from an EMBL/GenBank/DDBJ whole genome shotgun (WGS) entry which is preliminary data.</text>
</comment>
<name>A0ABR3E3Q2_9TRYP</name>
<evidence type="ECO:0000313" key="1">
    <source>
        <dbReference type="EMBL" id="KAL0501931.1"/>
    </source>
</evidence>
<evidence type="ECO:0000313" key="2">
    <source>
        <dbReference type="Proteomes" id="UP001443563"/>
    </source>
</evidence>
<keyword evidence="2" id="KW-1185">Reference proteome</keyword>
<proteinExistence type="predicted"/>
<gene>
    <name evidence="1" type="ORF">Q4I29_004998</name>
</gene>
<dbReference type="EMBL" id="JBAMZM010000029">
    <property type="protein sequence ID" value="KAL0501931.1"/>
    <property type="molecule type" value="Genomic_DNA"/>
</dbReference>
<dbReference type="Proteomes" id="UP001443563">
    <property type="component" value="Unassembled WGS sequence"/>
</dbReference>
<sequence length="110" mass="13109">MQNRLWQRHEARRPRREEVRVISVSQSLVALRQYNFRRRTLGGQLPKVCARNDSWDRAHSLYEMGCKPPKKLLKLVRLTRSARIRKNQFQFGEVIIGRSGMLVEFMTTRL</sequence>